<dbReference type="RefSeq" id="WP_221302496.1">
    <property type="nucleotide sequence ID" value="NZ_JACHEK010000007.1"/>
</dbReference>
<accession>A0A841JWE0</accession>
<evidence type="ECO:0000313" key="2">
    <source>
        <dbReference type="Proteomes" id="UP000538666"/>
    </source>
</evidence>
<dbReference type="EMBL" id="JACHEK010000007">
    <property type="protein sequence ID" value="MBB6145723.1"/>
    <property type="molecule type" value="Genomic_DNA"/>
</dbReference>
<comment type="caution">
    <text evidence="1">The sequence shown here is derived from an EMBL/GenBank/DDBJ whole genome shotgun (WGS) entry which is preliminary data.</text>
</comment>
<gene>
    <name evidence="1" type="ORF">HNQ77_003684</name>
</gene>
<name>A0A841JWE0_9BACT</name>
<proteinExistence type="predicted"/>
<dbReference type="AlphaFoldDB" id="A0A841JWE0"/>
<protein>
    <submittedName>
        <fullName evidence="1">Uncharacterized protein</fullName>
    </submittedName>
</protein>
<keyword evidence="2" id="KW-1185">Reference proteome</keyword>
<organism evidence="1 2">
    <name type="scientific">Silvibacterium bohemicum</name>
    <dbReference type="NCBI Taxonomy" id="1577686"/>
    <lineage>
        <taxon>Bacteria</taxon>
        <taxon>Pseudomonadati</taxon>
        <taxon>Acidobacteriota</taxon>
        <taxon>Terriglobia</taxon>
        <taxon>Terriglobales</taxon>
        <taxon>Acidobacteriaceae</taxon>
        <taxon>Silvibacterium</taxon>
    </lineage>
</organism>
<dbReference type="Proteomes" id="UP000538666">
    <property type="component" value="Unassembled WGS sequence"/>
</dbReference>
<reference evidence="1 2" key="1">
    <citation type="submission" date="2020-08" db="EMBL/GenBank/DDBJ databases">
        <title>Genomic Encyclopedia of Type Strains, Phase IV (KMG-IV): sequencing the most valuable type-strain genomes for metagenomic binning, comparative biology and taxonomic classification.</title>
        <authorList>
            <person name="Goeker M."/>
        </authorList>
    </citation>
    <scope>NUCLEOTIDE SEQUENCE [LARGE SCALE GENOMIC DNA]</scope>
    <source>
        <strain evidence="1 2">DSM 103733</strain>
    </source>
</reference>
<evidence type="ECO:0000313" key="1">
    <source>
        <dbReference type="EMBL" id="MBB6145723.1"/>
    </source>
</evidence>
<sequence length="286" mass="29905">MNGQFPLDSPPAPWIDLGWIEDFSRKSLSKTSGLVTGSPGVTQFQVKETLDATVSLRFKTWSKLTMALSAGSQHMNLLAPATGVAPNGSGSKAATAVNLAASGSTANFLYMSSTTGFSAGMIVAVDADYAGQTGFVGSGVSAAYVQSATAVNSDPDYIRRVTFNVARVSQATSSGLQLAEPLIAGVPAGTMRVQQVLGFVDREGGTFFQEWSGLFVMPGEQGERILFYYPRLQATGGAAEATTSLVAPLERVALSASFRALPVVDANDGQQAVCFRSFFPSAMTLA</sequence>